<dbReference type="SMART" id="SM01314">
    <property type="entry name" value="SnAC"/>
    <property type="match status" value="1"/>
</dbReference>
<organism evidence="3 4">
    <name type="scientific">Genlisea aurea</name>
    <dbReference type="NCBI Taxonomy" id="192259"/>
    <lineage>
        <taxon>Eukaryota</taxon>
        <taxon>Viridiplantae</taxon>
        <taxon>Streptophyta</taxon>
        <taxon>Embryophyta</taxon>
        <taxon>Tracheophyta</taxon>
        <taxon>Spermatophyta</taxon>
        <taxon>Magnoliopsida</taxon>
        <taxon>eudicotyledons</taxon>
        <taxon>Gunneridae</taxon>
        <taxon>Pentapetalae</taxon>
        <taxon>asterids</taxon>
        <taxon>lamiids</taxon>
        <taxon>Lamiales</taxon>
        <taxon>Lentibulariaceae</taxon>
        <taxon>Genlisea</taxon>
    </lineage>
</organism>
<name>S8C9H5_9LAMI</name>
<feature type="compositionally biased region" description="Polar residues" evidence="1">
    <location>
        <begin position="140"/>
        <end position="152"/>
    </location>
</feature>
<sequence>STAQDRREMLEEIMRKGTSSLGNDVPSEREINRLAARSDEEFWLFERMDEERRQKENYRTRLMEEHEVPDWVYTVSDLKTGKNAANNDVVPVTGKRQRKEVIRDDSFTHSQWNSGGSTSNAGDLSASRNHPAKRRKENNENPPQQPVFSTVSSDHHQHHATTGLKKLPPNFRNETASEDQPIGWSYRRKSEAESSQTNHHHRPQPWGKHFNGLTWRGNKKKRSSLM</sequence>
<proteinExistence type="predicted"/>
<evidence type="ECO:0000256" key="1">
    <source>
        <dbReference type="SAM" id="MobiDB-lite"/>
    </source>
</evidence>
<gene>
    <name evidence="3" type="ORF">M569_11354</name>
</gene>
<feature type="domain" description="Snf2 ATP coupling" evidence="2">
    <location>
        <begin position="50"/>
        <end position="113"/>
    </location>
</feature>
<feature type="compositionally biased region" description="Basic residues" evidence="1">
    <location>
        <begin position="217"/>
        <end position="226"/>
    </location>
</feature>
<dbReference type="GO" id="GO:0042393">
    <property type="term" value="F:histone binding"/>
    <property type="evidence" value="ECO:0007669"/>
    <property type="project" value="InterPro"/>
</dbReference>
<dbReference type="Pfam" id="PF14619">
    <property type="entry name" value="SnAC"/>
    <property type="match status" value="1"/>
</dbReference>
<protein>
    <recommendedName>
        <fullName evidence="2">Snf2 ATP coupling domain-containing protein</fullName>
    </recommendedName>
</protein>
<feature type="region of interest" description="Disordered" evidence="1">
    <location>
        <begin position="83"/>
        <end position="226"/>
    </location>
</feature>
<reference evidence="3 4" key="1">
    <citation type="journal article" date="2013" name="BMC Genomics">
        <title>The miniature genome of a carnivorous plant Genlisea aurea contains a low number of genes and short non-coding sequences.</title>
        <authorList>
            <person name="Leushkin E.V."/>
            <person name="Sutormin R.A."/>
            <person name="Nabieva E.R."/>
            <person name="Penin A.A."/>
            <person name="Kondrashov A.S."/>
            <person name="Logacheva M.D."/>
        </authorList>
    </citation>
    <scope>NUCLEOTIDE SEQUENCE [LARGE SCALE GENOMIC DNA]</scope>
</reference>
<dbReference type="AlphaFoldDB" id="S8C9H5"/>
<feature type="non-terminal residue" evidence="3">
    <location>
        <position position="1"/>
    </location>
</feature>
<evidence type="ECO:0000259" key="2">
    <source>
        <dbReference type="SMART" id="SM01314"/>
    </source>
</evidence>
<evidence type="ECO:0000313" key="4">
    <source>
        <dbReference type="Proteomes" id="UP000015453"/>
    </source>
</evidence>
<dbReference type="OrthoDB" id="1745870at2759"/>
<dbReference type="InterPro" id="IPR029295">
    <property type="entry name" value="SnAC"/>
</dbReference>
<keyword evidence="4" id="KW-1185">Reference proteome</keyword>
<comment type="caution">
    <text evidence="3">The sequence shown here is derived from an EMBL/GenBank/DDBJ whole genome shotgun (WGS) entry which is preliminary data.</text>
</comment>
<dbReference type="Proteomes" id="UP000015453">
    <property type="component" value="Unassembled WGS sequence"/>
</dbReference>
<evidence type="ECO:0000313" key="3">
    <source>
        <dbReference type="EMBL" id="EPS63430.1"/>
    </source>
</evidence>
<dbReference type="EMBL" id="AUSU01005492">
    <property type="protein sequence ID" value="EPS63430.1"/>
    <property type="molecule type" value="Genomic_DNA"/>
</dbReference>
<accession>S8C9H5</accession>
<feature type="compositionally biased region" description="Polar residues" evidence="1">
    <location>
        <begin position="108"/>
        <end position="128"/>
    </location>
</feature>